<gene>
    <name evidence="9" type="ORF">ESZ54_02675</name>
</gene>
<dbReference type="PANTHER" id="PTHR21716:SF53">
    <property type="entry name" value="PERMEASE PERM-RELATED"/>
    <property type="match status" value="1"/>
</dbReference>
<evidence type="ECO:0000256" key="6">
    <source>
        <dbReference type="ARBA" id="ARBA00022989"/>
    </source>
</evidence>
<feature type="transmembrane region" description="Helical" evidence="8">
    <location>
        <begin position="12"/>
        <end position="31"/>
    </location>
</feature>
<proteinExistence type="inferred from homology"/>
<protein>
    <submittedName>
        <fullName evidence="9">AI-2E family transporter</fullName>
    </submittedName>
</protein>
<dbReference type="PANTHER" id="PTHR21716">
    <property type="entry name" value="TRANSMEMBRANE PROTEIN"/>
    <property type="match status" value="1"/>
</dbReference>
<reference evidence="9 10" key="1">
    <citation type="submission" date="2019-01" db="EMBL/GenBank/DDBJ databases">
        <title>Vagococcus silagei sp. nov. isolated from brewer's grain.</title>
        <authorList>
            <person name="Guu J.-R."/>
        </authorList>
    </citation>
    <scope>NUCLEOTIDE SEQUENCE [LARGE SCALE GENOMIC DNA]</scope>
    <source>
        <strain evidence="9 10">2B-2</strain>
    </source>
</reference>
<feature type="transmembrane region" description="Helical" evidence="8">
    <location>
        <begin position="78"/>
        <end position="99"/>
    </location>
</feature>
<keyword evidence="6 8" id="KW-1133">Transmembrane helix</keyword>
<dbReference type="AlphaFoldDB" id="A0A4V6RML0"/>
<evidence type="ECO:0000256" key="8">
    <source>
        <dbReference type="SAM" id="Phobius"/>
    </source>
</evidence>
<evidence type="ECO:0000256" key="5">
    <source>
        <dbReference type="ARBA" id="ARBA00022692"/>
    </source>
</evidence>
<sequence length="381" mass="42362">MFNRIKESKLMFWSLELLIIATLILVGMKINFLFHPIVAMFTTLFAPILISGFLYYLTNPMVLFLEKKGVKKNLAVALVFLLIIGAFVFIFMSIIPNLITQITALMKKMPSTIKVVEQWVDQLAHHPYVKDIKIEEYMDKVGLSFGGIFKSTLSGLSTSIGSIVSSVAGIVMLVITVPFMLFYMLKDGHKFLPTIKPYFPEKHKDEIEDLLGKMSHTISKYISGQMIECLFVGFFTFLGYMLIGVDYAFLFGVIAGATNMIPYIGPYIGLAPALLVTIFTDPWKAVAACVVVLIVQQIDGNIVYPNVIGKSLDIHPLTIIIILLVAGNIAGLLGMILGVPFYAVCKTIFVHVYDIVKLNKSAKKEAERAVDSPENQVEKEA</sequence>
<keyword evidence="4" id="KW-1003">Cell membrane</keyword>
<dbReference type="GO" id="GO:0055085">
    <property type="term" value="P:transmembrane transport"/>
    <property type="evidence" value="ECO:0007669"/>
    <property type="project" value="TreeGrafter"/>
</dbReference>
<evidence type="ECO:0000256" key="1">
    <source>
        <dbReference type="ARBA" id="ARBA00004651"/>
    </source>
</evidence>
<comment type="caution">
    <text evidence="9">The sequence shown here is derived from an EMBL/GenBank/DDBJ whole genome shotgun (WGS) entry which is preliminary data.</text>
</comment>
<evidence type="ECO:0000256" key="2">
    <source>
        <dbReference type="ARBA" id="ARBA00009773"/>
    </source>
</evidence>
<dbReference type="Proteomes" id="UP000310506">
    <property type="component" value="Unassembled WGS sequence"/>
</dbReference>
<keyword evidence="3" id="KW-0813">Transport</keyword>
<keyword evidence="10" id="KW-1185">Reference proteome</keyword>
<dbReference type="RefSeq" id="WP_136136130.1">
    <property type="nucleotide sequence ID" value="NZ_SDGV01000004.1"/>
</dbReference>
<dbReference type="Pfam" id="PF01594">
    <property type="entry name" value="AI-2E_transport"/>
    <property type="match status" value="1"/>
</dbReference>
<evidence type="ECO:0000256" key="4">
    <source>
        <dbReference type="ARBA" id="ARBA00022475"/>
    </source>
</evidence>
<feature type="transmembrane region" description="Helical" evidence="8">
    <location>
        <begin position="316"/>
        <end position="343"/>
    </location>
</feature>
<name>A0A4V6RML0_9ENTE</name>
<evidence type="ECO:0000313" key="10">
    <source>
        <dbReference type="Proteomes" id="UP000310506"/>
    </source>
</evidence>
<dbReference type="GO" id="GO:0005886">
    <property type="term" value="C:plasma membrane"/>
    <property type="evidence" value="ECO:0007669"/>
    <property type="project" value="UniProtKB-SubCell"/>
</dbReference>
<feature type="transmembrane region" description="Helical" evidence="8">
    <location>
        <begin position="160"/>
        <end position="185"/>
    </location>
</feature>
<feature type="transmembrane region" description="Helical" evidence="8">
    <location>
        <begin position="286"/>
        <end position="304"/>
    </location>
</feature>
<organism evidence="9 10">
    <name type="scientific">Vagococcus silagei</name>
    <dbReference type="NCBI Taxonomy" id="2508885"/>
    <lineage>
        <taxon>Bacteria</taxon>
        <taxon>Bacillati</taxon>
        <taxon>Bacillota</taxon>
        <taxon>Bacilli</taxon>
        <taxon>Lactobacillales</taxon>
        <taxon>Enterococcaceae</taxon>
        <taxon>Vagococcus</taxon>
    </lineage>
</organism>
<comment type="similarity">
    <text evidence="2">Belongs to the autoinducer-2 exporter (AI-2E) (TC 2.A.86) family.</text>
</comment>
<dbReference type="OrthoDB" id="9793390at2"/>
<evidence type="ECO:0000256" key="3">
    <source>
        <dbReference type="ARBA" id="ARBA00022448"/>
    </source>
</evidence>
<dbReference type="EMBL" id="SDGV01000004">
    <property type="protein sequence ID" value="THB62129.1"/>
    <property type="molecule type" value="Genomic_DNA"/>
</dbReference>
<feature type="transmembrane region" description="Helical" evidence="8">
    <location>
        <begin position="37"/>
        <end position="57"/>
    </location>
</feature>
<accession>A0A4V6RML0</accession>
<keyword evidence="5 8" id="KW-0812">Transmembrane</keyword>
<feature type="transmembrane region" description="Helical" evidence="8">
    <location>
        <begin position="260"/>
        <end position="279"/>
    </location>
</feature>
<comment type="subcellular location">
    <subcellularLocation>
        <location evidence="1">Cell membrane</location>
        <topology evidence="1">Multi-pass membrane protein</topology>
    </subcellularLocation>
</comment>
<feature type="transmembrane region" description="Helical" evidence="8">
    <location>
        <begin position="229"/>
        <end position="254"/>
    </location>
</feature>
<dbReference type="InterPro" id="IPR002549">
    <property type="entry name" value="AI-2E-like"/>
</dbReference>
<keyword evidence="7 8" id="KW-0472">Membrane</keyword>
<evidence type="ECO:0000313" key="9">
    <source>
        <dbReference type="EMBL" id="THB62129.1"/>
    </source>
</evidence>
<evidence type="ECO:0000256" key="7">
    <source>
        <dbReference type="ARBA" id="ARBA00023136"/>
    </source>
</evidence>